<dbReference type="AlphaFoldDB" id="A0A484L3U0"/>
<dbReference type="GO" id="GO:0003824">
    <property type="term" value="F:catalytic activity"/>
    <property type="evidence" value="ECO:0007669"/>
    <property type="project" value="InterPro"/>
</dbReference>
<reference evidence="2 3" key="1">
    <citation type="submission" date="2018-04" db="EMBL/GenBank/DDBJ databases">
        <authorList>
            <person name="Vogel A."/>
        </authorList>
    </citation>
    <scope>NUCLEOTIDE SEQUENCE [LARGE SCALE GENOMIC DNA]</scope>
</reference>
<dbReference type="PANTHER" id="PTHR33710">
    <property type="entry name" value="BNAC02G09200D PROTEIN"/>
    <property type="match status" value="1"/>
</dbReference>
<accession>A0A484L3U0</accession>
<evidence type="ECO:0000313" key="3">
    <source>
        <dbReference type="Proteomes" id="UP000595140"/>
    </source>
</evidence>
<evidence type="ECO:0000313" key="2">
    <source>
        <dbReference type="EMBL" id="VFQ70997.1"/>
    </source>
</evidence>
<dbReference type="InterPro" id="IPR005135">
    <property type="entry name" value="Endo/exonuclease/phosphatase"/>
</dbReference>
<dbReference type="OrthoDB" id="536038at2759"/>
<protein>
    <recommendedName>
        <fullName evidence="1">Endonuclease/exonuclease/phosphatase domain-containing protein</fullName>
    </recommendedName>
</protein>
<organism evidence="2 3">
    <name type="scientific">Cuscuta campestris</name>
    <dbReference type="NCBI Taxonomy" id="132261"/>
    <lineage>
        <taxon>Eukaryota</taxon>
        <taxon>Viridiplantae</taxon>
        <taxon>Streptophyta</taxon>
        <taxon>Embryophyta</taxon>
        <taxon>Tracheophyta</taxon>
        <taxon>Spermatophyta</taxon>
        <taxon>Magnoliopsida</taxon>
        <taxon>eudicotyledons</taxon>
        <taxon>Gunneridae</taxon>
        <taxon>Pentapetalae</taxon>
        <taxon>asterids</taxon>
        <taxon>lamiids</taxon>
        <taxon>Solanales</taxon>
        <taxon>Convolvulaceae</taxon>
        <taxon>Cuscuteae</taxon>
        <taxon>Cuscuta</taxon>
        <taxon>Cuscuta subgen. Grammica</taxon>
        <taxon>Cuscuta sect. Cleistogrammica</taxon>
    </lineage>
</organism>
<dbReference type="EMBL" id="OOIL02000988">
    <property type="protein sequence ID" value="VFQ70997.1"/>
    <property type="molecule type" value="Genomic_DNA"/>
</dbReference>
<feature type="domain" description="Endonuclease/exonuclease/phosphatase" evidence="1">
    <location>
        <begin position="194"/>
        <end position="298"/>
    </location>
</feature>
<proteinExistence type="predicted"/>
<evidence type="ECO:0000259" key="1">
    <source>
        <dbReference type="Pfam" id="PF03372"/>
    </source>
</evidence>
<dbReference type="Proteomes" id="UP000595140">
    <property type="component" value="Unassembled WGS sequence"/>
</dbReference>
<dbReference type="SUPFAM" id="SSF56219">
    <property type="entry name" value="DNase I-like"/>
    <property type="match status" value="1"/>
</dbReference>
<dbReference type="Gene3D" id="3.60.10.10">
    <property type="entry name" value="Endonuclease/exonuclease/phosphatase"/>
    <property type="match status" value="1"/>
</dbReference>
<dbReference type="InterPro" id="IPR036691">
    <property type="entry name" value="Endo/exonu/phosph_ase_sf"/>
</dbReference>
<sequence length="785" mass="89008">MNLIDLTEDFSKEEHTEDPFFDCLEIPQMEDMRDPISNIFEKGSKDDIWVHTQRYSSGDFMRECLELKAIPEVCMHSETDDQEAFDKSELRSLDIVIPKGGGHALTIPRAERKSKEMPLKLSVQTRGMKAALASAQWLHKPEFFAILEPLVKEDKIANYAIKLGYGGNTSDSSKVVFISTVYGKHTEKERESLWNSMGMHKQDEEMWIIGGDFNVVASLDEHKGKVSPSTKGILEFSECIERCGLNNLEPVGGVFTWTGDRSHGRLWRRLDRALVNNALLAMYDVVTLSHLSRAGSDHKPILLSCFNNQFRGPKVFRFQNCWLTHDNFSPLINDFWKTEPNIGGMFGFAAKLKKLKNVLKEWNKTTFGDIFSSIKQAELKAQVEQENFENSPTEENRSNSNLAAANLLLASKREVLFWKQKSNITWLKEGDVNSKFYHAYVKGRRAKLGINSVKDENGKKIINQDEIGDNAVEHFTKLYHSEGNEVLDPIIKHIPTVLSEEDNLLFTNIPSMEEVKAAVWALKEDAASGPDGFNGTFYKHCWDTIKNDLLKACQEFFLGVKINTRLVANRLSILLPKIISQERAGFQKGKSVDDQVLLAQELAHRLHKNAIGGNIIIKIDMANAFDRVSWAYLQGVLNKLGFNDLAVKILMGNIFSSRLSILINGSPKGQEINYSKSRFYVHSKTRSSKTAEIERLLGIKGGVLPFLYLGAHITKGQLRKEDCSHILNHFDKLMNTWYSKTLNPIGRLILIKHVLSSIPLHLISENEGLNRLRKIKPLKKADVLY</sequence>
<dbReference type="PANTHER" id="PTHR33710:SF13">
    <property type="entry name" value="ENDONUCLEASE_EXONUCLEASE_PHOSPHATASE FAMILY PROTEIN"/>
    <property type="match status" value="1"/>
</dbReference>
<name>A0A484L3U0_9ASTE</name>
<dbReference type="Pfam" id="PF03372">
    <property type="entry name" value="Exo_endo_phos"/>
    <property type="match status" value="1"/>
</dbReference>
<keyword evidence="3" id="KW-1185">Reference proteome</keyword>
<gene>
    <name evidence="2" type="ORF">CCAM_LOCUS12773</name>
</gene>